<proteinExistence type="inferred from homology"/>
<name>L0L0W7_METHD</name>
<comment type="similarity">
    <text evidence="5">Belongs to the SsuE family. Isf subfamily.</text>
</comment>
<evidence type="ECO:0000256" key="5">
    <source>
        <dbReference type="ARBA" id="ARBA00038292"/>
    </source>
</evidence>
<dbReference type="OrthoDB" id="9059at2157"/>
<keyword evidence="3" id="KW-0285">Flavoprotein</keyword>
<evidence type="ECO:0000256" key="1">
    <source>
        <dbReference type="ARBA" id="ARBA00001917"/>
    </source>
</evidence>
<sequence>MKTIGIIGSPRINGNTATLVRQTIESAAEAGAETEIIYLNELEFKGCQGCGHCKIHDKCKLQDDLTRVLDSVAKADAIVFGSPIYFSQFTGQMRLFLDRCYSLVNSDFSPRVKPGIKAVLVGSHGAPDSGLYAAVFNEFAQSIQNFMGIETIDTIIAAGYSEPGSVKGNAELMARAKAAGLKLTN</sequence>
<evidence type="ECO:0000256" key="2">
    <source>
        <dbReference type="ARBA" id="ARBA00001966"/>
    </source>
</evidence>
<dbReference type="InterPro" id="IPR051796">
    <property type="entry name" value="ISF_SsuE-like"/>
</dbReference>
<dbReference type="AlphaFoldDB" id="L0L0W7"/>
<dbReference type="Pfam" id="PF03358">
    <property type="entry name" value="FMN_red"/>
    <property type="match status" value="1"/>
</dbReference>
<dbReference type="GeneID" id="14406218"/>
<feature type="domain" description="NADPH-dependent FMN reductase-like" evidence="6">
    <location>
        <begin position="1"/>
        <end position="113"/>
    </location>
</feature>
<organism evidence="7 8">
    <name type="scientific">Methanomethylovorans hollandica (strain DSM 15978 / NBRC 107637 / DMS1)</name>
    <dbReference type="NCBI Taxonomy" id="867904"/>
    <lineage>
        <taxon>Archaea</taxon>
        <taxon>Methanobacteriati</taxon>
        <taxon>Methanobacteriota</taxon>
        <taxon>Stenosarchaea group</taxon>
        <taxon>Methanomicrobia</taxon>
        <taxon>Methanosarcinales</taxon>
        <taxon>Methanosarcinaceae</taxon>
        <taxon>Methanomethylovorans</taxon>
    </lineage>
</organism>
<evidence type="ECO:0000256" key="3">
    <source>
        <dbReference type="ARBA" id="ARBA00022630"/>
    </source>
</evidence>
<gene>
    <name evidence="7" type="ordered locus">Metho_1705</name>
</gene>
<evidence type="ECO:0000313" key="7">
    <source>
        <dbReference type="EMBL" id="AGB49894.1"/>
    </source>
</evidence>
<comment type="cofactor">
    <cofactor evidence="2">
        <name>[4Fe-4S] cluster</name>
        <dbReference type="ChEBI" id="CHEBI:49883"/>
    </cofactor>
</comment>
<dbReference type="PANTHER" id="PTHR43278">
    <property type="entry name" value="NAD(P)H-DEPENDENT FMN-CONTAINING OXIDOREDUCTASE YWQN-RELATED"/>
    <property type="match status" value="1"/>
</dbReference>
<dbReference type="EMBL" id="CP003362">
    <property type="protein sequence ID" value="AGB49894.1"/>
    <property type="molecule type" value="Genomic_DNA"/>
</dbReference>
<dbReference type="InterPro" id="IPR005025">
    <property type="entry name" value="FMN_Rdtase-like_dom"/>
</dbReference>
<dbReference type="PANTHER" id="PTHR43278:SF2">
    <property type="entry name" value="IRON-SULFUR FLAVOPROTEIN"/>
    <property type="match status" value="1"/>
</dbReference>
<dbReference type="HOGENOM" id="CLU_050993_4_2_2"/>
<evidence type="ECO:0000256" key="4">
    <source>
        <dbReference type="ARBA" id="ARBA00022643"/>
    </source>
</evidence>
<reference evidence="8" key="1">
    <citation type="submission" date="2012-02" db="EMBL/GenBank/DDBJ databases">
        <title>Complete sequence of chromosome of Methanomethylovorans hollandica DSM 15978.</title>
        <authorList>
            <person name="Lucas S."/>
            <person name="Copeland A."/>
            <person name="Lapidus A."/>
            <person name="Glavina del Rio T."/>
            <person name="Dalin E."/>
            <person name="Tice H."/>
            <person name="Bruce D."/>
            <person name="Goodwin L."/>
            <person name="Pitluck S."/>
            <person name="Peters L."/>
            <person name="Mikhailova N."/>
            <person name="Held B."/>
            <person name="Kyrpides N."/>
            <person name="Mavromatis K."/>
            <person name="Ivanova N."/>
            <person name="Brettin T."/>
            <person name="Detter J.C."/>
            <person name="Han C."/>
            <person name="Larimer F."/>
            <person name="Land M."/>
            <person name="Hauser L."/>
            <person name="Markowitz V."/>
            <person name="Cheng J.-F."/>
            <person name="Hugenholtz P."/>
            <person name="Woyke T."/>
            <person name="Wu D."/>
            <person name="Spring S."/>
            <person name="Schroeder M."/>
            <person name="Brambilla E."/>
            <person name="Klenk H.-P."/>
            <person name="Eisen J.A."/>
        </authorList>
    </citation>
    <scope>NUCLEOTIDE SEQUENCE [LARGE SCALE GENOMIC DNA]</scope>
    <source>
        <strain evidence="8">DSM 15978 / NBRC 107637 / DMS1</strain>
    </source>
</reference>
<evidence type="ECO:0000313" key="8">
    <source>
        <dbReference type="Proteomes" id="UP000010866"/>
    </source>
</evidence>
<dbReference type="GO" id="GO:0016491">
    <property type="term" value="F:oxidoreductase activity"/>
    <property type="evidence" value="ECO:0007669"/>
    <property type="project" value="InterPro"/>
</dbReference>
<dbReference type="KEGG" id="mhz:Metho_1705"/>
<dbReference type="InterPro" id="IPR029039">
    <property type="entry name" value="Flavoprotein-like_sf"/>
</dbReference>
<dbReference type="SUPFAM" id="SSF52218">
    <property type="entry name" value="Flavoproteins"/>
    <property type="match status" value="1"/>
</dbReference>
<dbReference type="RefSeq" id="WP_015325059.1">
    <property type="nucleotide sequence ID" value="NC_019977.1"/>
</dbReference>
<keyword evidence="4" id="KW-0288">FMN</keyword>
<evidence type="ECO:0000259" key="6">
    <source>
        <dbReference type="Pfam" id="PF03358"/>
    </source>
</evidence>
<dbReference type="Proteomes" id="UP000010866">
    <property type="component" value="Chromosome"/>
</dbReference>
<keyword evidence="8" id="KW-1185">Reference proteome</keyword>
<comment type="cofactor">
    <cofactor evidence="1">
        <name>FMN</name>
        <dbReference type="ChEBI" id="CHEBI:58210"/>
    </cofactor>
</comment>
<protein>
    <submittedName>
        <fullName evidence="7">Multimeric flavodoxin WrbA</fullName>
    </submittedName>
</protein>
<dbReference type="STRING" id="867904.Metho_1705"/>
<accession>L0L0W7</accession>
<dbReference type="Gene3D" id="3.40.50.360">
    <property type="match status" value="1"/>
</dbReference>